<dbReference type="PANTHER" id="PTHR42727">
    <property type="entry name" value="PHOSPHATE TRANSPORT SYSTEM PERMEASE PROTEIN"/>
    <property type="match status" value="1"/>
</dbReference>
<dbReference type="InterPro" id="IPR015943">
    <property type="entry name" value="WD40/YVTN_repeat-like_dom_sf"/>
</dbReference>
<evidence type="ECO:0000313" key="8">
    <source>
        <dbReference type="Proteomes" id="UP000055702"/>
    </source>
</evidence>
<proteinExistence type="inferred from homology"/>
<dbReference type="SUPFAM" id="SSF50978">
    <property type="entry name" value="WD40 repeat-like"/>
    <property type="match status" value="1"/>
</dbReference>
<dbReference type="Proteomes" id="UP000055702">
    <property type="component" value="Unassembled WGS sequence"/>
</dbReference>
<feature type="domain" description="ABC transmembrane type-1" evidence="6">
    <location>
        <begin position="449"/>
        <end position="737"/>
    </location>
</feature>
<gene>
    <name evidence="7" type="ORF">AWJ07_08475</name>
</gene>
<dbReference type="RefSeq" id="WP_059747375.1">
    <property type="nucleotide sequence ID" value="NZ_LRDC01000051.1"/>
</dbReference>
<evidence type="ECO:0000256" key="1">
    <source>
        <dbReference type="ARBA" id="ARBA00004651"/>
    </source>
</evidence>
<comment type="similarity">
    <text evidence="5">Belongs to the binding-protein-dependent transport system permease family.</text>
</comment>
<dbReference type="Gene3D" id="2.130.10.10">
    <property type="entry name" value="YVTN repeat-like/Quinoprotein amine dehydrogenase"/>
    <property type="match status" value="1"/>
</dbReference>
<comment type="subcellular location">
    <subcellularLocation>
        <location evidence="1 5">Cell membrane</location>
        <topology evidence="1 5">Multi-pass membrane protein</topology>
    </subcellularLocation>
</comment>
<evidence type="ECO:0000256" key="2">
    <source>
        <dbReference type="ARBA" id="ARBA00022692"/>
    </source>
</evidence>
<dbReference type="InterPro" id="IPR000515">
    <property type="entry name" value="MetI-like"/>
</dbReference>
<dbReference type="GO" id="GO:0055085">
    <property type="term" value="P:transmembrane transport"/>
    <property type="evidence" value="ECO:0007669"/>
    <property type="project" value="InterPro"/>
</dbReference>
<dbReference type="InterPro" id="IPR035906">
    <property type="entry name" value="MetI-like_sf"/>
</dbReference>
<dbReference type="AlphaFoldDB" id="A0A106BXG8"/>
<keyword evidence="2 5" id="KW-0812">Transmembrane</keyword>
<dbReference type="Pfam" id="PF00528">
    <property type="entry name" value="BPD_transp_1"/>
    <property type="match status" value="1"/>
</dbReference>
<evidence type="ECO:0000256" key="3">
    <source>
        <dbReference type="ARBA" id="ARBA00022989"/>
    </source>
</evidence>
<feature type="transmembrane region" description="Helical" evidence="5">
    <location>
        <begin position="602"/>
        <end position="626"/>
    </location>
</feature>
<dbReference type="PROSITE" id="PS50928">
    <property type="entry name" value="ABC_TM1"/>
    <property type="match status" value="1"/>
</dbReference>
<keyword evidence="4 5" id="KW-0472">Membrane</keyword>
<feature type="transmembrane region" description="Helical" evidence="5">
    <location>
        <begin position="716"/>
        <end position="737"/>
    </location>
</feature>
<feature type="transmembrane region" description="Helical" evidence="5">
    <location>
        <begin position="33"/>
        <end position="55"/>
    </location>
</feature>
<dbReference type="Gene3D" id="1.10.3720.10">
    <property type="entry name" value="MetI-like"/>
    <property type="match status" value="1"/>
</dbReference>
<dbReference type="InterPro" id="IPR036322">
    <property type="entry name" value="WD40_repeat_dom_sf"/>
</dbReference>
<name>A0A106BXG8_SHEFR</name>
<dbReference type="SUPFAM" id="SSF161098">
    <property type="entry name" value="MetI-like"/>
    <property type="match status" value="1"/>
</dbReference>
<dbReference type="EMBL" id="LRDC01000051">
    <property type="protein sequence ID" value="KVX00391.1"/>
    <property type="molecule type" value="Genomic_DNA"/>
</dbReference>
<reference evidence="7 8" key="1">
    <citation type="submission" date="2016-01" db="EMBL/GenBank/DDBJ databases">
        <title>Draft genome of the antarctic isolate Shewanella frigidimarina Ag06-30.</title>
        <authorList>
            <person name="Parmeciano Di Noto G."/>
            <person name="Vazquez S."/>
            <person name="Mac Cormack W."/>
            <person name="Iriarte A."/>
            <person name="Quiroga C."/>
        </authorList>
    </citation>
    <scope>NUCLEOTIDE SEQUENCE [LARGE SCALE GENOMIC DNA]</scope>
    <source>
        <strain evidence="7 8">Ag06-30</strain>
    </source>
</reference>
<organism evidence="7">
    <name type="scientific">Shewanella frigidimarina</name>
    <dbReference type="NCBI Taxonomy" id="56812"/>
    <lineage>
        <taxon>Bacteria</taxon>
        <taxon>Pseudomonadati</taxon>
        <taxon>Pseudomonadota</taxon>
        <taxon>Gammaproteobacteria</taxon>
        <taxon>Alteromonadales</taxon>
        <taxon>Shewanellaceae</taxon>
        <taxon>Shewanella</taxon>
    </lineage>
</organism>
<feature type="transmembrane region" description="Helical" evidence="5">
    <location>
        <begin position="558"/>
        <end position="581"/>
    </location>
</feature>
<feature type="transmembrane region" description="Helical" evidence="5">
    <location>
        <begin position="495"/>
        <end position="513"/>
    </location>
</feature>
<keyword evidence="5" id="KW-0813">Transport</keyword>
<feature type="transmembrane region" description="Helical" evidence="5">
    <location>
        <begin position="455"/>
        <end position="475"/>
    </location>
</feature>
<dbReference type="PANTHER" id="PTHR42727:SF1">
    <property type="entry name" value="PHOSPHATE TRANSPORT SYSTEM PERMEASE"/>
    <property type="match status" value="1"/>
</dbReference>
<dbReference type="GO" id="GO:0005886">
    <property type="term" value="C:plasma membrane"/>
    <property type="evidence" value="ECO:0007669"/>
    <property type="project" value="UniProtKB-SubCell"/>
</dbReference>
<accession>A0A106BXG8</accession>
<feature type="transmembrane region" description="Helical" evidence="5">
    <location>
        <begin position="646"/>
        <end position="667"/>
    </location>
</feature>
<sequence length="751" mass="83292">MESQVNKPGSAEKSLLVDRHATRRAFKDKAAEIGVTVGGTLVFVTLLLIFFYLLYVIKPIFDGAHIEPVTSVSYQHTDAKTLTVGSDEQNEVLYRVTESGVVDFYSAASGELISTFKPKTPEGTTVTSSAKSSPSEQRFALGLSNGQVIVVGIEFGLTYPDNKRVITPSLRYPMGETPLTINSEGAVYNLVFDFSDSRMSFAYQNANGAWKLNRQEGEENMMTEEVEWSSVEVFISDAPSNVISAIMTPDHRQLILSTNNKLFIYNTRDADSIELLQVVDVKKVNAEVKQVNLLAGASSILVSYDSGIVSQYFQVNSEKGRLYQQIREFDDLAPVSVMATEFYRKSFAVLSAEGELTLLYTTSERQLFDEKFQLTNPGKMGFSPRSNALVIEADNKLNLFSVENDHPEISWSALWEKVWYEGYPEPQYVWQSTSGSDDFEAKLSLMPLAFGTMKAAFYAMLFAAPLAIAGAIYTAYFMTPKVRNVVKPTIEIMEALPTVILGFLAGLWLAPLIEDHLPGIVVLLMLLPTSILATAFAWSKLPEKWKHRLPETYQELMLLPVIIFIGWFSFEISPVIEVALFDGNTRQFITNDLGITFDQRNALVVGIAMGFAVIPTIFSIAEDAIFSVPRHLSNGSLALGATNWQTLTKVVLLTASPGIFSAIMMGLGRAVGETMIVLMATGNTAILEWSVFEGMRTLAANIAVEMPESAIGSTHYRVLFLAAFVLFVFTFFFNTIAEVVRQRLRERYSSL</sequence>
<comment type="caution">
    <text evidence="7">The sequence shown here is derived from an EMBL/GenBank/DDBJ whole genome shotgun (WGS) entry which is preliminary data.</text>
</comment>
<evidence type="ECO:0000259" key="6">
    <source>
        <dbReference type="PROSITE" id="PS50928"/>
    </source>
</evidence>
<keyword evidence="3 5" id="KW-1133">Transmembrane helix</keyword>
<evidence type="ECO:0000256" key="5">
    <source>
        <dbReference type="RuleBase" id="RU363032"/>
    </source>
</evidence>
<feature type="transmembrane region" description="Helical" evidence="5">
    <location>
        <begin position="520"/>
        <end position="538"/>
    </location>
</feature>
<dbReference type="CDD" id="cd06261">
    <property type="entry name" value="TM_PBP2"/>
    <property type="match status" value="1"/>
</dbReference>
<evidence type="ECO:0000256" key="4">
    <source>
        <dbReference type="ARBA" id="ARBA00023136"/>
    </source>
</evidence>
<protein>
    <submittedName>
        <fullName evidence="7">Phosphate ABC transporter permease</fullName>
    </submittedName>
</protein>
<evidence type="ECO:0000313" key="7">
    <source>
        <dbReference type="EMBL" id="KVX00391.1"/>
    </source>
</evidence>